<dbReference type="AlphaFoldDB" id="A0A9P6TAM0"/>
<keyword evidence="2" id="KW-1185">Reference proteome</keyword>
<sequence>MFGLFRRDVRAEVTKAMDQHMMDDIDVVSSCALSLLIIKLLTCPAGGSSSSAHLTGLTKPLLIKNVSQIAMRDGLRCIHRRRVLEGHVLKSWGEGQPSREKHLLRFDDGICSCFPSANDHWLVRARKQVLLAASQLAENHAL</sequence>
<evidence type="ECO:0000313" key="1">
    <source>
        <dbReference type="EMBL" id="KAG0145341.1"/>
    </source>
</evidence>
<proteinExistence type="predicted"/>
<reference evidence="1" key="1">
    <citation type="submission" date="2013-11" db="EMBL/GenBank/DDBJ databases">
        <title>Genome sequence of the fusiform rust pathogen reveals effectors for host alternation and coevolution with pine.</title>
        <authorList>
            <consortium name="DOE Joint Genome Institute"/>
            <person name="Smith K."/>
            <person name="Pendleton A."/>
            <person name="Kubisiak T."/>
            <person name="Anderson C."/>
            <person name="Salamov A."/>
            <person name="Aerts A."/>
            <person name="Riley R."/>
            <person name="Clum A."/>
            <person name="Lindquist E."/>
            <person name="Ence D."/>
            <person name="Campbell M."/>
            <person name="Kronenberg Z."/>
            <person name="Feau N."/>
            <person name="Dhillon B."/>
            <person name="Hamelin R."/>
            <person name="Burleigh J."/>
            <person name="Smith J."/>
            <person name="Yandell M."/>
            <person name="Nelson C."/>
            <person name="Grigoriev I."/>
            <person name="Davis J."/>
        </authorList>
    </citation>
    <scope>NUCLEOTIDE SEQUENCE</scope>
    <source>
        <strain evidence="1">G11</strain>
    </source>
</reference>
<dbReference type="EMBL" id="MU167278">
    <property type="protein sequence ID" value="KAG0145341.1"/>
    <property type="molecule type" value="Genomic_DNA"/>
</dbReference>
<dbReference type="Proteomes" id="UP000886653">
    <property type="component" value="Unassembled WGS sequence"/>
</dbReference>
<comment type="caution">
    <text evidence="1">The sequence shown here is derived from an EMBL/GenBank/DDBJ whole genome shotgun (WGS) entry which is preliminary data.</text>
</comment>
<protein>
    <submittedName>
        <fullName evidence="1">Uncharacterized protein</fullName>
    </submittedName>
</protein>
<gene>
    <name evidence="1" type="ORF">CROQUDRAFT_93948</name>
</gene>
<evidence type="ECO:0000313" key="2">
    <source>
        <dbReference type="Proteomes" id="UP000886653"/>
    </source>
</evidence>
<organism evidence="1 2">
    <name type="scientific">Cronartium quercuum f. sp. fusiforme G11</name>
    <dbReference type="NCBI Taxonomy" id="708437"/>
    <lineage>
        <taxon>Eukaryota</taxon>
        <taxon>Fungi</taxon>
        <taxon>Dikarya</taxon>
        <taxon>Basidiomycota</taxon>
        <taxon>Pucciniomycotina</taxon>
        <taxon>Pucciniomycetes</taxon>
        <taxon>Pucciniales</taxon>
        <taxon>Coleosporiaceae</taxon>
        <taxon>Cronartium</taxon>
    </lineage>
</organism>
<accession>A0A9P6TAM0</accession>
<name>A0A9P6TAM0_9BASI</name>